<protein>
    <submittedName>
        <fullName evidence="2">Uncharacterized protein</fullName>
    </submittedName>
</protein>
<sequence>MVCSGQALPDNYIHQASRHGMMVSASISLLQTQSRCLLLLQSSRARHQGLPKQGRHQVDAPAPSSQDPPQAPKPPPVSAPYGKQKNRATPSRKCWRQRNICMYEGVYQVQNLRVSFYQEKLTSGEISPELVPIVPEECSSAAV</sequence>
<organism evidence="2 3">
    <name type="scientific">Adiantum capillus-veneris</name>
    <name type="common">Maidenhair fern</name>
    <dbReference type="NCBI Taxonomy" id="13818"/>
    <lineage>
        <taxon>Eukaryota</taxon>
        <taxon>Viridiplantae</taxon>
        <taxon>Streptophyta</taxon>
        <taxon>Embryophyta</taxon>
        <taxon>Tracheophyta</taxon>
        <taxon>Polypodiopsida</taxon>
        <taxon>Polypodiidae</taxon>
        <taxon>Polypodiales</taxon>
        <taxon>Pteridineae</taxon>
        <taxon>Pteridaceae</taxon>
        <taxon>Vittarioideae</taxon>
        <taxon>Adiantum</taxon>
    </lineage>
</organism>
<evidence type="ECO:0000313" key="2">
    <source>
        <dbReference type="EMBL" id="KAI5070689.1"/>
    </source>
</evidence>
<evidence type="ECO:0000313" key="3">
    <source>
        <dbReference type="Proteomes" id="UP000886520"/>
    </source>
</evidence>
<feature type="region of interest" description="Disordered" evidence="1">
    <location>
        <begin position="47"/>
        <end position="93"/>
    </location>
</feature>
<reference evidence="2" key="1">
    <citation type="submission" date="2021-01" db="EMBL/GenBank/DDBJ databases">
        <title>Adiantum capillus-veneris genome.</title>
        <authorList>
            <person name="Fang Y."/>
            <person name="Liao Q."/>
        </authorList>
    </citation>
    <scope>NUCLEOTIDE SEQUENCE</scope>
    <source>
        <strain evidence="2">H3</strain>
        <tissue evidence="2">Leaf</tissue>
    </source>
</reference>
<dbReference type="AlphaFoldDB" id="A0A9D4ZD05"/>
<dbReference type="EMBL" id="JABFUD020000014">
    <property type="protein sequence ID" value="KAI5070689.1"/>
    <property type="molecule type" value="Genomic_DNA"/>
</dbReference>
<comment type="caution">
    <text evidence="2">The sequence shown here is derived from an EMBL/GenBank/DDBJ whole genome shotgun (WGS) entry which is preliminary data.</text>
</comment>
<proteinExistence type="predicted"/>
<dbReference type="Proteomes" id="UP000886520">
    <property type="component" value="Chromosome 14"/>
</dbReference>
<gene>
    <name evidence="2" type="ORF">GOP47_0015032</name>
</gene>
<feature type="compositionally biased region" description="Low complexity" evidence="1">
    <location>
        <begin position="59"/>
        <end position="68"/>
    </location>
</feature>
<evidence type="ECO:0000256" key="1">
    <source>
        <dbReference type="SAM" id="MobiDB-lite"/>
    </source>
</evidence>
<name>A0A9D4ZD05_ADICA</name>
<feature type="compositionally biased region" description="Pro residues" evidence="1">
    <location>
        <begin position="69"/>
        <end position="78"/>
    </location>
</feature>
<keyword evidence="3" id="KW-1185">Reference proteome</keyword>
<accession>A0A9D4ZD05</accession>